<evidence type="ECO:0000313" key="7">
    <source>
        <dbReference type="EMBL" id="SJK99372.1"/>
    </source>
</evidence>
<accession>A0A284QSB4</accession>
<dbReference type="CDD" id="cd00593">
    <property type="entry name" value="RIBOc"/>
    <property type="match status" value="1"/>
</dbReference>
<keyword evidence="4" id="KW-0347">Helicase</keyword>
<keyword evidence="2" id="KW-0547">Nucleotide-binding</keyword>
<evidence type="ECO:0000256" key="4">
    <source>
        <dbReference type="ARBA" id="ARBA00022806"/>
    </source>
</evidence>
<protein>
    <recommendedName>
        <fullName evidence="6">RNase III domain-containing protein</fullName>
    </recommendedName>
</protein>
<dbReference type="AlphaFoldDB" id="A0A284QSB4"/>
<sequence>MPDISLQHLKLHPELLLHKRNPDAKVSAFDGALGGLYDKFIVTTPNASALWAPPLGSNRVMYLRSDLRYGDDDPLSWPQSYVPQYCHFPIIRSVLLNPSDSHPDAPLYWLPSKTDFYEADSASECRGPGFLLHHKFAWFQKRVDKTVEHGKGTTFFEGAEDLKHSYTVLLHDLLERLQHLPMSLEKVQLSVQETQHVVLYLQALIDYMLIYKPHMDTAADSSVSQKADPKLMGAFTNDAQIVQCLFRAGIPVWIVRHVDQLPNIRIDKTDHFREPHLFMPLDQHRTKFHPIFKGHGLTAEKYYAFDRFTRSHVQFPNVFTWMQSTGSLLLVNPPIPAPPSSLVSSRKGRKMLPYSQQSLNNNSSSSSKLFVDRTPAHSFLPPVVAVWGQGLSTLMFDKSRCIGPVGAKPCGYALPPPSCLMTTENPLKIQMMFKFWLCIHVPMIAHLSSTFYTPALMDQNSWKTLVSLDYLGMASKQESSDTKAAKRQERMRDFLKGCCDEIEMDLGITEKESILWRGKPYTELMAADHQEIVWEISELEFCLELAELDQMMQVATPNHDAARETAVSRCFTGPITVADVGSANMGFAHPNWVHSTERIYRRKLSAHHHAAFKAYKALYDNGLLDDHLLPLFFHEEEIKKLQSEVEKRVSIVSVSPQMNPWAPADDGIAIWYCSELTLGELPPLRMFTRTRCPLSWFENDGPPPLFDPHRGTMKVTLCSVRQVALDDEDIARVCEYTRRLFWSIHGQRMTWDDFNFSYLFLSAPRMEENEWENRRTWLRGENECEGRDDKYTFNANAQDLGKAFSYPQDLAIVRGGFQFGKAYRFIAWQYDTVNEEELEDMRSRYLRQDSLEGVPYPLIVAEVLPARSNFLLPPTKPVKEESRQLPKRVLLVPKYTAVMLISPVETEFVLLLPSVLRVLSMSLTVQSMRDRMFTSSSHLYSIPSQLLTVAMTASSSQECYNYQHLETLGDTVLKYLVSIQLLSEHPLWHEGYLSQWKDHAIANVTLANENISREMFKWIV</sequence>
<dbReference type="OrthoDB" id="2634326at2759"/>
<dbReference type="GO" id="GO:0005634">
    <property type="term" value="C:nucleus"/>
    <property type="evidence" value="ECO:0007669"/>
    <property type="project" value="TreeGrafter"/>
</dbReference>
<reference evidence="8" key="1">
    <citation type="journal article" date="2017" name="Nat. Ecol. Evol.">
        <title>Genome expansion and lineage-specific genetic innovations in the forest pathogenic fungi Armillaria.</title>
        <authorList>
            <person name="Sipos G."/>
            <person name="Prasanna A.N."/>
            <person name="Walter M.C."/>
            <person name="O'Connor E."/>
            <person name="Balint B."/>
            <person name="Krizsan K."/>
            <person name="Kiss B."/>
            <person name="Hess J."/>
            <person name="Varga T."/>
            <person name="Slot J."/>
            <person name="Riley R."/>
            <person name="Boka B."/>
            <person name="Rigling D."/>
            <person name="Barry K."/>
            <person name="Lee J."/>
            <person name="Mihaltcheva S."/>
            <person name="LaButti K."/>
            <person name="Lipzen A."/>
            <person name="Waldron R."/>
            <person name="Moloney N.M."/>
            <person name="Sperisen C."/>
            <person name="Kredics L."/>
            <person name="Vagvoelgyi C."/>
            <person name="Patrignani A."/>
            <person name="Fitzpatrick D."/>
            <person name="Nagy I."/>
            <person name="Doyle S."/>
            <person name="Anderson J.B."/>
            <person name="Grigoriev I.V."/>
            <person name="Gueldener U."/>
            <person name="Muensterkoetter M."/>
            <person name="Nagy L.G."/>
        </authorList>
    </citation>
    <scope>NUCLEOTIDE SEQUENCE [LARGE SCALE GENOMIC DNA]</scope>
    <source>
        <strain evidence="8">C18/9</strain>
    </source>
</reference>
<dbReference type="EMBL" id="FUEG01000002">
    <property type="protein sequence ID" value="SJK99372.1"/>
    <property type="molecule type" value="Genomic_DNA"/>
</dbReference>
<evidence type="ECO:0000256" key="5">
    <source>
        <dbReference type="ARBA" id="ARBA00022840"/>
    </source>
</evidence>
<dbReference type="GO" id="GO:0003723">
    <property type="term" value="F:RNA binding"/>
    <property type="evidence" value="ECO:0007669"/>
    <property type="project" value="TreeGrafter"/>
</dbReference>
<dbReference type="InterPro" id="IPR000999">
    <property type="entry name" value="RNase_III_dom"/>
</dbReference>
<keyword evidence="1" id="KW-0677">Repeat</keyword>
<dbReference type="PANTHER" id="PTHR14950:SF37">
    <property type="entry name" value="ENDORIBONUCLEASE DICER"/>
    <property type="match status" value="1"/>
</dbReference>
<dbReference type="GO" id="GO:0005737">
    <property type="term" value="C:cytoplasm"/>
    <property type="evidence" value="ECO:0007669"/>
    <property type="project" value="TreeGrafter"/>
</dbReference>
<dbReference type="Gene3D" id="3.30.160.380">
    <property type="entry name" value="Dicer dimerisation domain"/>
    <property type="match status" value="1"/>
</dbReference>
<proteinExistence type="predicted"/>
<dbReference type="Gene3D" id="1.10.1520.10">
    <property type="entry name" value="Ribonuclease III domain"/>
    <property type="match status" value="1"/>
</dbReference>
<dbReference type="GO" id="GO:0004386">
    <property type="term" value="F:helicase activity"/>
    <property type="evidence" value="ECO:0007669"/>
    <property type="project" value="UniProtKB-KW"/>
</dbReference>
<keyword evidence="3" id="KW-0378">Hydrolase</keyword>
<dbReference type="GO" id="GO:0004525">
    <property type="term" value="F:ribonuclease III activity"/>
    <property type="evidence" value="ECO:0007669"/>
    <property type="project" value="InterPro"/>
</dbReference>
<dbReference type="GO" id="GO:0030422">
    <property type="term" value="P:siRNA processing"/>
    <property type="evidence" value="ECO:0007669"/>
    <property type="project" value="TreeGrafter"/>
</dbReference>
<dbReference type="STRING" id="47428.A0A284QSB4"/>
<evidence type="ECO:0000256" key="1">
    <source>
        <dbReference type="ARBA" id="ARBA00022737"/>
    </source>
</evidence>
<evidence type="ECO:0000256" key="2">
    <source>
        <dbReference type="ARBA" id="ARBA00022741"/>
    </source>
</evidence>
<dbReference type="SUPFAM" id="SSF69065">
    <property type="entry name" value="RNase III domain-like"/>
    <property type="match status" value="1"/>
</dbReference>
<organism evidence="7 8">
    <name type="scientific">Armillaria ostoyae</name>
    <name type="common">Armillaria root rot fungus</name>
    <dbReference type="NCBI Taxonomy" id="47428"/>
    <lineage>
        <taxon>Eukaryota</taxon>
        <taxon>Fungi</taxon>
        <taxon>Dikarya</taxon>
        <taxon>Basidiomycota</taxon>
        <taxon>Agaricomycotina</taxon>
        <taxon>Agaricomycetes</taxon>
        <taxon>Agaricomycetidae</taxon>
        <taxon>Agaricales</taxon>
        <taxon>Marasmiineae</taxon>
        <taxon>Physalacriaceae</taxon>
        <taxon>Armillaria</taxon>
    </lineage>
</organism>
<dbReference type="Pfam" id="PF03368">
    <property type="entry name" value="Dicer_dimer"/>
    <property type="match status" value="1"/>
</dbReference>
<evidence type="ECO:0000256" key="3">
    <source>
        <dbReference type="ARBA" id="ARBA00022801"/>
    </source>
</evidence>
<dbReference type="InterPro" id="IPR036389">
    <property type="entry name" value="RNase_III_sf"/>
</dbReference>
<dbReference type="Proteomes" id="UP000219338">
    <property type="component" value="Unassembled WGS sequence"/>
</dbReference>
<keyword evidence="8" id="KW-1185">Reference proteome</keyword>
<dbReference type="GO" id="GO:0005524">
    <property type="term" value="F:ATP binding"/>
    <property type="evidence" value="ECO:0007669"/>
    <property type="project" value="UniProtKB-KW"/>
</dbReference>
<feature type="domain" description="RNase III" evidence="6">
    <location>
        <begin position="925"/>
        <end position="1020"/>
    </location>
</feature>
<dbReference type="InterPro" id="IPR038248">
    <property type="entry name" value="Dicer_dimer_sf"/>
</dbReference>
<evidence type="ECO:0000313" key="8">
    <source>
        <dbReference type="Proteomes" id="UP000219338"/>
    </source>
</evidence>
<name>A0A284QSB4_ARMOS</name>
<dbReference type="PANTHER" id="PTHR14950">
    <property type="entry name" value="DICER-RELATED"/>
    <property type="match status" value="1"/>
</dbReference>
<dbReference type="InterPro" id="IPR005034">
    <property type="entry name" value="Dicer_dimerisation"/>
</dbReference>
<evidence type="ECO:0000259" key="6">
    <source>
        <dbReference type="PROSITE" id="PS50142"/>
    </source>
</evidence>
<gene>
    <name evidence="7" type="ORF">ARMOST_02668</name>
</gene>
<keyword evidence="5" id="KW-0067">ATP-binding</keyword>
<dbReference type="PROSITE" id="PS50142">
    <property type="entry name" value="RNASE_3_2"/>
    <property type="match status" value="1"/>
</dbReference>